<keyword evidence="6" id="KW-0489">Methyltransferase</keyword>
<evidence type="ECO:0000256" key="3">
    <source>
        <dbReference type="ARBA" id="ARBA00022989"/>
    </source>
</evidence>
<evidence type="ECO:0000256" key="1">
    <source>
        <dbReference type="ARBA" id="ARBA00004127"/>
    </source>
</evidence>
<evidence type="ECO:0000256" key="5">
    <source>
        <dbReference type="SAM" id="Phobius"/>
    </source>
</evidence>
<dbReference type="GO" id="GO:0032259">
    <property type="term" value="P:methylation"/>
    <property type="evidence" value="ECO:0007669"/>
    <property type="project" value="UniProtKB-KW"/>
</dbReference>
<dbReference type="PANTHER" id="PTHR43847:SF1">
    <property type="entry name" value="BLL3993 PROTEIN"/>
    <property type="match status" value="1"/>
</dbReference>
<evidence type="ECO:0000313" key="7">
    <source>
        <dbReference type="Proteomes" id="UP000588586"/>
    </source>
</evidence>
<keyword evidence="4 5" id="KW-0472">Membrane</keyword>
<dbReference type="EMBL" id="JABEPQ010000002">
    <property type="protein sequence ID" value="NNM46362.1"/>
    <property type="molecule type" value="Genomic_DNA"/>
</dbReference>
<dbReference type="Proteomes" id="UP000588586">
    <property type="component" value="Unassembled WGS sequence"/>
</dbReference>
<keyword evidence="2 5" id="KW-0812">Transmembrane</keyword>
<keyword evidence="6" id="KW-0808">Transferase</keyword>
<gene>
    <name evidence="6" type="ORF">HJG52_10125</name>
</gene>
<dbReference type="InterPro" id="IPR007318">
    <property type="entry name" value="Phopholipid_MeTrfase"/>
</dbReference>
<sequence>MGRLVGIPLMSGLLVLNALSLVDQVRDDRSWASRGAGLLTTTLSVAFYSLLIAAFARRSPAKATNSSRPAAVAAFVATWIPFSLPLLPHGRPGVGLMVMSSILLVVGLAFSVWSIRFLDRSFSMMAQARAVVRQGPYRYVRHPLYTGELVALAGTVLARPSWWTALVWASVLGLQAYRAHHEEAVLSATLPEYGEYQKSTPQLIPSVLRRR</sequence>
<dbReference type="GO" id="GO:0012505">
    <property type="term" value="C:endomembrane system"/>
    <property type="evidence" value="ECO:0007669"/>
    <property type="project" value="UniProtKB-SubCell"/>
</dbReference>
<accession>A0A849HGH9</accession>
<feature type="transmembrane region" description="Helical" evidence="5">
    <location>
        <begin position="93"/>
        <end position="115"/>
    </location>
</feature>
<organism evidence="6 7">
    <name type="scientific">Knoellia koreensis</name>
    <dbReference type="NCBI Taxonomy" id="2730921"/>
    <lineage>
        <taxon>Bacteria</taxon>
        <taxon>Bacillati</taxon>
        <taxon>Actinomycetota</taxon>
        <taxon>Actinomycetes</taxon>
        <taxon>Micrococcales</taxon>
        <taxon>Intrasporangiaceae</taxon>
        <taxon>Knoellia</taxon>
    </lineage>
</organism>
<dbReference type="GO" id="GO:0008168">
    <property type="term" value="F:methyltransferase activity"/>
    <property type="evidence" value="ECO:0007669"/>
    <property type="project" value="UniProtKB-KW"/>
</dbReference>
<dbReference type="InterPro" id="IPR052527">
    <property type="entry name" value="Metal_cation-efflux_comp"/>
</dbReference>
<comment type="subcellular location">
    <subcellularLocation>
        <location evidence="1">Endomembrane system</location>
        <topology evidence="1">Multi-pass membrane protein</topology>
    </subcellularLocation>
</comment>
<dbReference type="PANTHER" id="PTHR43847">
    <property type="entry name" value="BLL3993 PROTEIN"/>
    <property type="match status" value="1"/>
</dbReference>
<comment type="caution">
    <text evidence="6">The sequence shown here is derived from an EMBL/GenBank/DDBJ whole genome shotgun (WGS) entry which is preliminary data.</text>
</comment>
<evidence type="ECO:0000313" key="6">
    <source>
        <dbReference type="EMBL" id="NNM46362.1"/>
    </source>
</evidence>
<proteinExistence type="predicted"/>
<evidence type="ECO:0000256" key="4">
    <source>
        <dbReference type="ARBA" id="ARBA00023136"/>
    </source>
</evidence>
<dbReference type="AlphaFoldDB" id="A0A849HGH9"/>
<dbReference type="RefSeq" id="WP_171243474.1">
    <property type="nucleotide sequence ID" value="NZ_JABEPQ010000002.1"/>
</dbReference>
<name>A0A849HGH9_9MICO</name>
<dbReference type="Gene3D" id="1.20.120.1630">
    <property type="match status" value="1"/>
</dbReference>
<protein>
    <submittedName>
        <fullName evidence="6">Isoprenylcysteine carboxylmethyltransferase family protein</fullName>
    </submittedName>
</protein>
<reference evidence="6 7" key="1">
    <citation type="submission" date="2020-04" db="EMBL/GenBank/DDBJ databases">
        <title>Knoellia sp. isolate from air conditioner.</title>
        <authorList>
            <person name="Chea S."/>
            <person name="Kim D.-U."/>
        </authorList>
    </citation>
    <scope>NUCLEOTIDE SEQUENCE [LARGE SCALE GENOMIC DNA]</scope>
    <source>
        <strain evidence="6 7">DB2414S</strain>
    </source>
</reference>
<keyword evidence="7" id="KW-1185">Reference proteome</keyword>
<feature type="transmembrane region" description="Helical" evidence="5">
    <location>
        <begin position="36"/>
        <end position="56"/>
    </location>
</feature>
<keyword evidence="3 5" id="KW-1133">Transmembrane helix</keyword>
<evidence type="ECO:0000256" key="2">
    <source>
        <dbReference type="ARBA" id="ARBA00022692"/>
    </source>
</evidence>
<feature type="transmembrane region" description="Helical" evidence="5">
    <location>
        <begin position="68"/>
        <end position="87"/>
    </location>
</feature>
<dbReference type="Pfam" id="PF04191">
    <property type="entry name" value="PEMT"/>
    <property type="match status" value="1"/>
</dbReference>